<dbReference type="AlphaFoldDB" id="A0A4Y6V0M4"/>
<protein>
    <recommendedName>
        <fullName evidence="3">histidine kinase</fullName>
        <ecNumber evidence="3">2.7.13.3</ecNumber>
    </recommendedName>
</protein>
<keyword evidence="11 12" id="KW-0472">Membrane</keyword>
<dbReference type="FunFam" id="3.30.565.10:FF:000006">
    <property type="entry name" value="Sensor histidine kinase WalK"/>
    <property type="match status" value="1"/>
</dbReference>
<dbReference type="Gene3D" id="6.10.340.10">
    <property type="match status" value="1"/>
</dbReference>
<evidence type="ECO:0000256" key="7">
    <source>
        <dbReference type="ARBA" id="ARBA00022741"/>
    </source>
</evidence>
<dbReference type="SMART" id="SM00387">
    <property type="entry name" value="HATPase_c"/>
    <property type="match status" value="1"/>
</dbReference>
<sequence>MIKTLYVRVILTFLGIILFSLTCSFVIGLHVFQSGFRQEGQRDMIAVGREIMHRYEEAAPADPDEFLSGMVIVSAHPIQLYGPSGERAFYGLPDQPAATIPSEAVRQVLLGQTYRSGAADADTFVGMPVTLNGEARAMFLQYSAENEQIVNRMMLFVLLLVLVLGSACIVAAARYVVEPIKALTSATRKMTRGDFDVELAVNRTDELGELTQSYTEMARGLKRLEQMRQDFVSDVSHEIQTPLTSISGFAKALRSPDWMAEEERRDYVEIIIAESERLSRLSDNLLKLASLDSEQHPFAAVEFRLDEQIRMIAVTCEPQWSARSLEIELELPEAVLIVGDEDQLQQVWMNLIGNSIKFTPEGGRIAVRIDRRAAEIVVTVRDTGIGIAPEEFDAVFRRFYTLDKPQHGSPKGNGLGLAIVQKIVSLHQGRIELGGAAEAGSTIVVTLPACRNE</sequence>
<dbReference type="GO" id="GO:0005886">
    <property type="term" value="C:plasma membrane"/>
    <property type="evidence" value="ECO:0007669"/>
    <property type="project" value="UniProtKB-SubCell"/>
</dbReference>
<keyword evidence="16" id="KW-1185">Reference proteome</keyword>
<dbReference type="GO" id="GO:0000155">
    <property type="term" value="F:phosphorelay sensor kinase activity"/>
    <property type="evidence" value="ECO:0007669"/>
    <property type="project" value="InterPro"/>
</dbReference>
<dbReference type="PANTHER" id="PTHR42878:SF7">
    <property type="entry name" value="SENSOR HISTIDINE KINASE GLRK"/>
    <property type="match status" value="1"/>
</dbReference>
<feature type="transmembrane region" description="Helical" evidence="12">
    <location>
        <begin position="155"/>
        <end position="177"/>
    </location>
</feature>
<evidence type="ECO:0000256" key="8">
    <source>
        <dbReference type="ARBA" id="ARBA00022777"/>
    </source>
</evidence>
<dbReference type="Pfam" id="PF02518">
    <property type="entry name" value="HATPase_c"/>
    <property type="match status" value="1"/>
</dbReference>
<proteinExistence type="predicted"/>
<dbReference type="InterPro" id="IPR036890">
    <property type="entry name" value="HATPase_C_sf"/>
</dbReference>
<dbReference type="InterPro" id="IPR003594">
    <property type="entry name" value="HATPase_dom"/>
</dbReference>
<evidence type="ECO:0000259" key="14">
    <source>
        <dbReference type="PROSITE" id="PS50885"/>
    </source>
</evidence>
<dbReference type="InterPro" id="IPR003661">
    <property type="entry name" value="HisK_dim/P_dom"/>
</dbReference>
<dbReference type="Pfam" id="PF00672">
    <property type="entry name" value="HAMP"/>
    <property type="match status" value="1"/>
</dbReference>
<comment type="subcellular location">
    <subcellularLocation>
        <location evidence="2">Cell membrane</location>
        <topology evidence="2">Multi-pass membrane protein</topology>
    </subcellularLocation>
</comment>
<keyword evidence="4" id="KW-1003">Cell membrane</keyword>
<dbReference type="GO" id="GO:0005524">
    <property type="term" value="F:ATP binding"/>
    <property type="evidence" value="ECO:0007669"/>
    <property type="project" value="UniProtKB-KW"/>
</dbReference>
<dbReference type="PRINTS" id="PR00344">
    <property type="entry name" value="BCTRLSENSOR"/>
</dbReference>
<keyword evidence="10" id="KW-0902">Two-component regulatory system</keyword>
<dbReference type="SUPFAM" id="SSF55874">
    <property type="entry name" value="ATPase domain of HSP90 chaperone/DNA topoisomerase II/histidine kinase"/>
    <property type="match status" value="1"/>
</dbReference>
<dbReference type="EMBL" id="CP041217">
    <property type="protein sequence ID" value="QDH21825.1"/>
    <property type="molecule type" value="Genomic_DNA"/>
</dbReference>
<dbReference type="InterPro" id="IPR005467">
    <property type="entry name" value="His_kinase_dom"/>
</dbReference>
<dbReference type="SUPFAM" id="SSF158472">
    <property type="entry name" value="HAMP domain-like"/>
    <property type="match status" value="1"/>
</dbReference>
<evidence type="ECO:0000313" key="15">
    <source>
        <dbReference type="EMBL" id="QDH21825.1"/>
    </source>
</evidence>
<keyword evidence="8" id="KW-0418">Kinase</keyword>
<evidence type="ECO:0000313" key="16">
    <source>
        <dbReference type="Proteomes" id="UP000316968"/>
    </source>
</evidence>
<dbReference type="RefSeq" id="WP_141448369.1">
    <property type="nucleotide sequence ID" value="NZ_CP041217.1"/>
</dbReference>
<evidence type="ECO:0000256" key="9">
    <source>
        <dbReference type="ARBA" id="ARBA00022840"/>
    </source>
</evidence>
<dbReference type="SUPFAM" id="SSF47384">
    <property type="entry name" value="Homodimeric domain of signal transducing histidine kinase"/>
    <property type="match status" value="1"/>
</dbReference>
<dbReference type="Gene3D" id="3.30.565.10">
    <property type="entry name" value="Histidine kinase-like ATPase, C-terminal domain"/>
    <property type="match status" value="1"/>
</dbReference>
<dbReference type="Pfam" id="PF00512">
    <property type="entry name" value="HisKA"/>
    <property type="match status" value="1"/>
</dbReference>
<dbReference type="InterPro" id="IPR050351">
    <property type="entry name" value="BphY/WalK/GraS-like"/>
</dbReference>
<dbReference type="FunFam" id="1.10.287.130:FF:000001">
    <property type="entry name" value="Two-component sensor histidine kinase"/>
    <property type="match status" value="1"/>
</dbReference>
<dbReference type="CDD" id="cd06225">
    <property type="entry name" value="HAMP"/>
    <property type="match status" value="1"/>
</dbReference>
<gene>
    <name evidence="15" type="ORF">FFV09_13805</name>
</gene>
<name>A0A4Y6V0M4_SACBS</name>
<evidence type="ECO:0000256" key="2">
    <source>
        <dbReference type="ARBA" id="ARBA00004651"/>
    </source>
</evidence>
<accession>A0A4Y6V0M4</accession>
<keyword evidence="6" id="KW-0808">Transferase</keyword>
<evidence type="ECO:0000256" key="5">
    <source>
        <dbReference type="ARBA" id="ARBA00022553"/>
    </source>
</evidence>
<evidence type="ECO:0000256" key="6">
    <source>
        <dbReference type="ARBA" id="ARBA00022679"/>
    </source>
</evidence>
<dbReference type="InterPro" id="IPR004358">
    <property type="entry name" value="Sig_transdc_His_kin-like_C"/>
</dbReference>
<feature type="transmembrane region" description="Helical" evidence="12">
    <location>
        <begin position="6"/>
        <end position="32"/>
    </location>
</feature>
<dbReference type="PANTHER" id="PTHR42878">
    <property type="entry name" value="TWO-COMPONENT HISTIDINE KINASE"/>
    <property type="match status" value="1"/>
</dbReference>
<dbReference type="GO" id="GO:0030295">
    <property type="term" value="F:protein kinase activator activity"/>
    <property type="evidence" value="ECO:0007669"/>
    <property type="project" value="TreeGrafter"/>
</dbReference>
<evidence type="ECO:0000256" key="11">
    <source>
        <dbReference type="ARBA" id="ARBA00023136"/>
    </source>
</evidence>
<dbReference type="OrthoDB" id="9813151at2"/>
<comment type="catalytic activity">
    <reaction evidence="1">
        <text>ATP + protein L-histidine = ADP + protein N-phospho-L-histidine.</text>
        <dbReference type="EC" id="2.7.13.3"/>
    </reaction>
</comment>
<dbReference type="PROSITE" id="PS50109">
    <property type="entry name" value="HIS_KIN"/>
    <property type="match status" value="1"/>
</dbReference>
<organism evidence="15 16">
    <name type="scientific">Saccharibacillus brassicae</name>
    <dbReference type="NCBI Taxonomy" id="2583377"/>
    <lineage>
        <taxon>Bacteria</taxon>
        <taxon>Bacillati</taxon>
        <taxon>Bacillota</taxon>
        <taxon>Bacilli</taxon>
        <taxon>Bacillales</taxon>
        <taxon>Paenibacillaceae</taxon>
        <taxon>Saccharibacillus</taxon>
    </lineage>
</organism>
<feature type="domain" description="HAMP" evidence="14">
    <location>
        <begin position="174"/>
        <end position="226"/>
    </location>
</feature>
<feature type="domain" description="Histidine kinase" evidence="13">
    <location>
        <begin position="234"/>
        <end position="451"/>
    </location>
</feature>
<dbReference type="GO" id="GO:0000156">
    <property type="term" value="F:phosphorelay response regulator activity"/>
    <property type="evidence" value="ECO:0007669"/>
    <property type="project" value="TreeGrafter"/>
</dbReference>
<reference evidence="15 16" key="1">
    <citation type="submission" date="2019-06" db="EMBL/GenBank/DDBJ databases">
        <title>Saccharibacillus brassicae sp. nov., an endophytic bacterium isolated from Chinese cabbage seeds (Brassica pekinensis).</title>
        <authorList>
            <person name="Jiang L."/>
            <person name="Lee J."/>
            <person name="Kim S.W."/>
        </authorList>
    </citation>
    <scope>NUCLEOTIDE SEQUENCE [LARGE SCALE GENOMIC DNA]</scope>
    <source>
        <strain evidence="16">KCTC 43072 / ATSA2</strain>
    </source>
</reference>
<evidence type="ECO:0000256" key="12">
    <source>
        <dbReference type="SAM" id="Phobius"/>
    </source>
</evidence>
<dbReference type="CDD" id="cd00082">
    <property type="entry name" value="HisKA"/>
    <property type="match status" value="1"/>
</dbReference>
<keyword evidence="5" id="KW-0597">Phosphoprotein</keyword>
<keyword evidence="12" id="KW-0812">Transmembrane</keyword>
<dbReference type="Proteomes" id="UP000316968">
    <property type="component" value="Chromosome"/>
</dbReference>
<dbReference type="SMART" id="SM00388">
    <property type="entry name" value="HisKA"/>
    <property type="match status" value="1"/>
</dbReference>
<evidence type="ECO:0000256" key="10">
    <source>
        <dbReference type="ARBA" id="ARBA00023012"/>
    </source>
</evidence>
<dbReference type="InterPro" id="IPR003660">
    <property type="entry name" value="HAMP_dom"/>
</dbReference>
<keyword evidence="12" id="KW-1133">Transmembrane helix</keyword>
<dbReference type="KEGG" id="saca:FFV09_13805"/>
<keyword evidence="9" id="KW-0067">ATP-binding</keyword>
<keyword evidence="7" id="KW-0547">Nucleotide-binding</keyword>
<evidence type="ECO:0000259" key="13">
    <source>
        <dbReference type="PROSITE" id="PS50109"/>
    </source>
</evidence>
<evidence type="ECO:0000256" key="1">
    <source>
        <dbReference type="ARBA" id="ARBA00000085"/>
    </source>
</evidence>
<dbReference type="GO" id="GO:0007234">
    <property type="term" value="P:osmosensory signaling via phosphorelay pathway"/>
    <property type="evidence" value="ECO:0007669"/>
    <property type="project" value="TreeGrafter"/>
</dbReference>
<evidence type="ECO:0000256" key="3">
    <source>
        <dbReference type="ARBA" id="ARBA00012438"/>
    </source>
</evidence>
<dbReference type="InterPro" id="IPR036097">
    <property type="entry name" value="HisK_dim/P_sf"/>
</dbReference>
<dbReference type="PROSITE" id="PS50885">
    <property type="entry name" value="HAMP"/>
    <property type="match status" value="1"/>
</dbReference>
<dbReference type="Gene3D" id="1.10.287.130">
    <property type="match status" value="1"/>
</dbReference>
<evidence type="ECO:0000256" key="4">
    <source>
        <dbReference type="ARBA" id="ARBA00022475"/>
    </source>
</evidence>
<dbReference type="EC" id="2.7.13.3" evidence="3"/>
<dbReference type="SMART" id="SM00304">
    <property type="entry name" value="HAMP"/>
    <property type="match status" value="1"/>
</dbReference>